<organism evidence="1 2">
    <name type="scientific">Ditylenchus dipsaci</name>
    <dbReference type="NCBI Taxonomy" id="166011"/>
    <lineage>
        <taxon>Eukaryota</taxon>
        <taxon>Metazoa</taxon>
        <taxon>Ecdysozoa</taxon>
        <taxon>Nematoda</taxon>
        <taxon>Chromadorea</taxon>
        <taxon>Rhabditida</taxon>
        <taxon>Tylenchina</taxon>
        <taxon>Tylenchomorpha</taxon>
        <taxon>Sphaerularioidea</taxon>
        <taxon>Anguinidae</taxon>
        <taxon>Anguininae</taxon>
        <taxon>Ditylenchus</taxon>
    </lineage>
</organism>
<evidence type="ECO:0000313" key="2">
    <source>
        <dbReference type="WBParaSite" id="jg22279"/>
    </source>
</evidence>
<name>A0A915DRX4_9BILA</name>
<proteinExistence type="predicted"/>
<protein>
    <submittedName>
        <fullName evidence="2">Uncharacterized protein</fullName>
    </submittedName>
</protein>
<reference evidence="2" key="1">
    <citation type="submission" date="2022-11" db="UniProtKB">
        <authorList>
            <consortium name="WormBaseParasite"/>
        </authorList>
    </citation>
    <scope>IDENTIFICATION</scope>
</reference>
<sequence>MLRNQHLQQLQPISIQINDLTHHLTNISSEKEALKQVFDSLHNHLHISPQKTEEEKLCEELLDRLSVLDS</sequence>
<accession>A0A915DRX4</accession>
<dbReference type="WBParaSite" id="jg22279">
    <property type="protein sequence ID" value="jg22279"/>
    <property type="gene ID" value="jg22279"/>
</dbReference>
<keyword evidence="1" id="KW-1185">Reference proteome</keyword>
<dbReference type="AlphaFoldDB" id="A0A915DRX4"/>
<dbReference type="Proteomes" id="UP000887574">
    <property type="component" value="Unplaced"/>
</dbReference>
<evidence type="ECO:0000313" key="1">
    <source>
        <dbReference type="Proteomes" id="UP000887574"/>
    </source>
</evidence>